<comment type="subcellular location">
    <subcellularLocation>
        <location evidence="1">Secreted</location>
    </subcellularLocation>
</comment>
<keyword evidence="2" id="KW-0964">Secreted</keyword>
<dbReference type="Gene3D" id="4.10.40.20">
    <property type="match status" value="1"/>
</dbReference>
<evidence type="ECO:0000256" key="2">
    <source>
        <dbReference type="ARBA" id="ARBA00022525"/>
    </source>
</evidence>
<dbReference type="AlphaFoldDB" id="A0A6P8F6C7"/>
<dbReference type="RefSeq" id="XP_031420564.1">
    <property type="nucleotide sequence ID" value="XM_031564704.2"/>
</dbReference>
<evidence type="ECO:0000256" key="1">
    <source>
        <dbReference type="ARBA" id="ARBA00004613"/>
    </source>
</evidence>
<dbReference type="GO" id="GO:0005520">
    <property type="term" value="F:insulin-like growth factor binding"/>
    <property type="evidence" value="ECO:0007669"/>
    <property type="project" value="InterPro"/>
</dbReference>
<dbReference type="GO" id="GO:0009966">
    <property type="term" value="P:regulation of signal transduction"/>
    <property type="evidence" value="ECO:0007669"/>
    <property type="project" value="TreeGrafter"/>
</dbReference>
<keyword evidence="4" id="KW-1015">Disulfide bond</keyword>
<accession>A0A6P8F6C7</accession>
<dbReference type="InterPro" id="IPR009030">
    <property type="entry name" value="Growth_fac_rcpt_cys_sf"/>
</dbReference>
<keyword evidence="7" id="KW-1185">Reference proteome</keyword>
<dbReference type="InterPro" id="IPR000867">
    <property type="entry name" value="IGFBP-like"/>
</dbReference>
<gene>
    <name evidence="8" type="primary">si:ch73-330k17.3</name>
</gene>
<dbReference type="Pfam" id="PF00219">
    <property type="entry name" value="IGFBP"/>
    <property type="match status" value="1"/>
</dbReference>
<feature type="signal peptide" evidence="5">
    <location>
        <begin position="1"/>
        <end position="24"/>
    </location>
</feature>
<evidence type="ECO:0000256" key="4">
    <source>
        <dbReference type="ARBA" id="ARBA00023157"/>
    </source>
</evidence>
<dbReference type="Proteomes" id="UP000515152">
    <property type="component" value="Chromosome 3"/>
</dbReference>
<dbReference type="SMART" id="SM00121">
    <property type="entry name" value="IB"/>
    <property type="match status" value="1"/>
</dbReference>
<feature type="chain" id="PRO_5028379613" evidence="5">
    <location>
        <begin position="25"/>
        <end position="237"/>
    </location>
</feature>
<dbReference type="InterPro" id="IPR011390">
    <property type="entry name" value="IGFBP_rP_mac25"/>
</dbReference>
<evidence type="ECO:0000256" key="5">
    <source>
        <dbReference type="SAM" id="SignalP"/>
    </source>
</evidence>
<dbReference type="OrthoDB" id="5976811at2759"/>
<evidence type="ECO:0000313" key="8">
    <source>
        <dbReference type="RefSeq" id="XP_031420564.1"/>
    </source>
</evidence>
<keyword evidence="3 5" id="KW-0732">Signal</keyword>
<reference evidence="8" key="1">
    <citation type="submission" date="2025-08" db="UniProtKB">
        <authorList>
            <consortium name="RefSeq"/>
        </authorList>
    </citation>
    <scope>IDENTIFICATION</scope>
</reference>
<dbReference type="SUPFAM" id="SSF57184">
    <property type="entry name" value="Growth factor receptor domain"/>
    <property type="match status" value="1"/>
</dbReference>
<dbReference type="PROSITE" id="PS51323">
    <property type="entry name" value="IGFBP_N_2"/>
    <property type="match status" value="1"/>
</dbReference>
<feature type="domain" description="IGFBP N-terminal" evidence="6">
    <location>
        <begin position="44"/>
        <end position="126"/>
    </location>
</feature>
<evidence type="ECO:0000256" key="3">
    <source>
        <dbReference type="ARBA" id="ARBA00022729"/>
    </source>
</evidence>
<organism evidence="7 8">
    <name type="scientific">Clupea harengus</name>
    <name type="common">Atlantic herring</name>
    <dbReference type="NCBI Taxonomy" id="7950"/>
    <lineage>
        <taxon>Eukaryota</taxon>
        <taxon>Metazoa</taxon>
        <taxon>Chordata</taxon>
        <taxon>Craniata</taxon>
        <taxon>Vertebrata</taxon>
        <taxon>Euteleostomi</taxon>
        <taxon>Actinopterygii</taxon>
        <taxon>Neopterygii</taxon>
        <taxon>Teleostei</taxon>
        <taxon>Clupei</taxon>
        <taxon>Clupeiformes</taxon>
        <taxon>Clupeoidei</taxon>
        <taxon>Clupeidae</taxon>
        <taxon>Clupea</taxon>
    </lineage>
</organism>
<dbReference type="GeneID" id="116220000"/>
<dbReference type="KEGG" id="char:116220000"/>
<name>A0A6P8F6C7_CLUHA</name>
<dbReference type="PANTHER" id="PTHR14186:SF20">
    <property type="entry name" value="CYSTEINE-RICH MOTOR NEURON 1 PROTEIN-LIKE"/>
    <property type="match status" value="1"/>
</dbReference>
<dbReference type="GO" id="GO:0001558">
    <property type="term" value="P:regulation of cell growth"/>
    <property type="evidence" value="ECO:0007669"/>
    <property type="project" value="InterPro"/>
</dbReference>
<sequence length="237" mass="25358">MDGSVCWVFWALWLLGGPPTRVLAASDSKGTQPSSSSSSSTILQALHCPPCERIHCSPQRTLKLTCTGGITTGVCGCCPTCAKLAGESCGGSWDYLGRCDEGLVCVHEGSTGTEPEAALKGTCKSVLDVDTCRLDCTWEFCQANPHEICSARSVSLEKQECQGSCQHTSCSSCLVLQPPRCPQSCGPTDDSCLQHHGRCIQRHLAETHHPPTCHQNLKSNSEGYFVCLVPPCLNTVK</sequence>
<dbReference type="PANTHER" id="PTHR14186">
    <property type="entry name" value="INSULIN-LIKE GROWTH FACTOR BINDING PROTEIN-RELATED"/>
    <property type="match status" value="1"/>
</dbReference>
<evidence type="ECO:0000313" key="7">
    <source>
        <dbReference type="Proteomes" id="UP000515152"/>
    </source>
</evidence>
<proteinExistence type="predicted"/>
<protein>
    <submittedName>
        <fullName evidence="8">IGFBP domain-containing protein</fullName>
    </submittedName>
</protein>
<evidence type="ECO:0000259" key="6">
    <source>
        <dbReference type="PROSITE" id="PS51323"/>
    </source>
</evidence>
<dbReference type="GO" id="GO:0005576">
    <property type="term" value="C:extracellular region"/>
    <property type="evidence" value="ECO:0007669"/>
    <property type="project" value="UniProtKB-SubCell"/>
</dbReference>